<dbReference type="AlphaFoldDB" id="A0A0V0YGF2"/>
<evidence type="ECO:0000313" key="2">
    <source>
        <dbReference type="Proteomes" id="UP000054815"/>
    </source>
</evidence>
<organism evidence="1 2">
    <name type="scientific">Trichinella pseudospiralis</name>
    <name type="common">Parasitic roundworm</name>
    <dbReference type="NCBI Taxonomy" id="6337"/>
    <lineage>
        <taxon>Eukaryota</taxon>
        <taxon>Metazoa</taxon>
        <taxon>Ecdysozoa</taxon>
        <taxon>Nematoda</taxon>
        <taxon>Enoplea</taxon>
        <taxon>Dorylaimia</taxon>
        <taxon>Trichinellida</taxon>
        <taxon>Trichinellidae</taxon>
        <taxon>Trichinella</taxon>
    </lineage>
</organism>
<gene>
    <name evidence="1" type="ORF">T4E_10476</name>
</gene>
<proteinExistence type="predicted"/>
<sequence length="161" mass="18384">MGRFPCASSIIAHARDFRCLNSFRHFDQSSMADWRSSPSKSSNNSPWSAEICSLISPTSADSKHNSSSSANNWFKRCLFAASFLDLTFAADAMVFTIRRSLVRDTKFTIIRLGGPEILERNHDFALELSGLYDRFSQRREGQFVRQSDLDRVTNYRRNNGQ</sequence>
<accession>A0A0V0YGF2</accession>
<dbReference type="Proteomes" id="UP000054815">
    <property type="component" value="Unassembled WGS sequence"/>
</dbReference>
<reference evidence="1 2" key="1">
    <citation type="submission" date="2015-01" db="EMBL/GenBank/DDBJ databases">
        <title>Evolution of Trichinella species and genotypes.</title>
        <authorList>
            <person name="Korhonen P.K."/>
            <person name="Edoardo P."/>
            <person name="Giuseppe L.R."/>
            <person name="Gasser R.B."/>
        </authorList>
    </citation>
    <scope>NUCLEOTIDE SEQUENCE [LARGE SCALE GENOMIC DNA]</scope>
    <source>
        <strain evidence="1">ISS141</strain>
    </source>
</reference>
<protein>
    <submittedName>
        <fullName evidence="1">Uncharacterized protein</fullName>
    </submittedName>
</protein>
<evidence type="ECO:0000313" key="1">
    <source>
        <dbReference type="EMBL" id="KRX99459.1"/>
    </source>
</evidence>
<dbReference type="EMBL" id="JYDU01000014">
    <property type="protein sequence ID" value="KRX99459.1"/>
    <property type="molecule type" value="Genomic_DNA"/>
</dbReference>
<comment type="caution">
    <text evidence="1">The sequence shown here is derived from an EMBL/GenBank/DDBJ whole genome shotgun (WGS) entry which is preliminary data.</text>
</comment>
<name>A0A0V0YGF2_TRIPS</name>